<proteinExistence type="inferred from homology"/>
<dbReference type="Proteomes" id="UP000198748">
    <property type="component" value="Unassembled WGS sequence"/>
</dbReference>
<dbReference type="SUPFAM" id="SSF51556">
    <property type="entry name" value="Metallo-dependent hydrolases"/>
    <property type="match status" value="1"/>
</dbReference>
<dbReference type="PROSITE" id="PS51318">
    <property type="entry name" value="TAT"/>
    <property type="match status" value="1"/>
</dbReference>
<dbReference type="InterPro" id="IPR052350">
    <property type="entry name" value="Metallo-dep_Lactonases"/>
</dbReference>
<dbReference type="OrthoDB" id="5450317at2"/>
<dbReference type="InterPro" id="IPR032466">
    <property type="entry name" value="Metal_Hydrolase"/>
</dbReference>
<dbReference type="PANTHER" id="PTHR43569">
    <property type="entry name" value="AMIDOHYDROLASE"/>
    <property type="match status" value="1"/>
</dbReference>
<accession>A0A1G7MM57</accession>
<comment type="similarity">
    <text evidence="1">Belongs to the metallo-dependent hydrolases superfamily.</text>
</comment>
<keyword evidence="4" id="KW-1185">Reference proteome</keyword>
<evidence type="ECO:0000259" key="2">
    <source>
        <dbReference type="Pfam" id="PF04909"/>
    </source>
</evidence>
<keyword evidence="3" id="KW-0378">Hydrolase</keyword>
<dbReference type="RefSeq" id="WP_090153716.1">
    <property type="nucleotide sequence ID" value="NZ_FNAN01000011.1"/>
</dbReference>
<dbReference type="InterPro" id="IPR006311">
    <property type="entry name" value="TAT_signal"/>
</dbReference>
<evidence type="ECO:0000313" key="3">
    <source>
        <dbReference type="EMBL" id="SDF62791.1"/>
    </source>
</evidence>
<feature type="domain" description="Amidohydrolase-related" evidence="2">
    <location>
        <begin position="33"/>
        <end position="309"/>
    </location>
</feature>
<dbReference type="Pfam" id="PF04909">
    <property type="entry name" value="Amidohydro_2"/>
    <property type="match status" value="1"/>
</dbReference>
<gene>
    <name evidence="3" type="ORF">SAMN04487996_111317</name>
</gene>
<reference evidence="4" key="1">
    <citation type="submission" date="2016-10" db="EMBL/GenBank/DDBJ databases">
        <authorList>
            <person name="Varghese N."/>
            <person name="Submissions S."/>
        </authorList>
    </citation>
    <scope>NUCLEOTIDE SEQUENCE [LARGE SCALE GENOMIC DNA]</scope>
    <source>
        <strain evidence="4">DSM 25329</strain>
    </source>
</reference>
<sequence>MTRREFLAAAAATSVGSALSAASAEHLPKLPIIDTHIHLFDTNRPQGVPWPEKSDKILYKPALPARYRDIAVPLGVTGAIVVEASPWSEDNQWVLDLAAKDNIIVGVVGNLEPGKPEFGRQLDRLAKNPLFRGIRNGNLWGHDISSQTQNPALISDLKLMAQAGMVLDTANPNPALIEAILRITDQVPDLKLVIDHLPQMAIPEDKKIRSACEANMREIGQRHQVYVKVSEVLRKVDGQIPTRLEFYRHRLDELYDIIGEDRLLYGSDWPNSDQWLPFHEGLTLVRQYFMEKGPAVAEKYFWKNSIAAYQWQKRDQNQPWFK</sequence>
<dbReference type="EMBL" id="FNAN01000011">
    <property type="protein sequence ID" value="SDF62791.1"/>
    <property type="molecule type" value="Genomic_DNA"/>
</dbReference>
<dbReference type="STRING" id="659014.SAMN04487996_111317"/>
<protein>
    <submittedName>
        <fullName evidence="3">Predicted metal-dependent hydrolase, TIM-barrel fold</fullName>
    </submittedName>
</protein>
<dbReference type="PANTHER" id="PTHR43569:SF2">
    <property type="entry name" value="AMIDOHYDROLASE-RELATED DOMAIN-CONTAINING PROTEIN"/>
    <property type="match status" value="1"/>
</dbReference>
<dbReference type="InterPro" id="IPR006680">
    <property type="entry name" value="Amidohydro-rel"/>
</dbReference>
<dbReference type="Gene3D" id="3.20.20.140">
    <property type="entry name" value="Metal-dependent hydrolases"/>
    <property type="match status" value="1"/>
</dbReference>
<evidence type="ECO:0000313" key="4">
    <source>
        <dbReference type="Proteomes" id="UP000198748"/>
    </source>
</evidence>
<dbReference type="AlphaFoldDB" id="A0A1G7MM57"/>
<evidence type="ECO:0000256" key="1">
    <source>
        <dbReference type="ARBA" id="ARBA00038310"/>
    </source>
</evidence>
<name>A0A1G7MM57_9BACT</name>
<organism evidence="3 4">
    <name type="scientific">Dyadobacter soli</name>
    <dbReference type="NCBI Taxonomy" id="659014"/>
    <lineage>
        <taxon>Bacteria</taxon>
        <taxon>Pseudomonadati</taxon>
        <taxon>Bacteroidota</taxon>
        <taxon>Cytophagia</taxon>
        <taxon>Cytophagales</taxon>
        <taxon>Spirosomataceae</taxon>
        <taxon>Dyadobacter</taxon>
    </lineage>
</organism>
<dbReference type="GO" id="GO:0016787">
    <property type="term" value="F:hydrolase activity"/>
    <property type="evidence" value="ECO:0007669"/>
    <property type="project" value="UniProtKB-KW"/>
</dbReference>